<organism evidence="4 5">
    <name type="scientific">Komagataella pastoris</name>
    <name type="common">Yeast</name>
    <name type="synonym">Pichia pastoris</name>
    <dbReference type="NCBI Taxonomy" id="4922"/>
    <lineage>
        <taxon>Eukaryota</taxon>
        <taxon>Fungi</taxon>
        <taxon>Dikarya</taxon>
        <taxon>Ascomycota</taxon>
        <taxon>Saccharomycotina</taxon>
        <taxon>Pichiomycetes</taxon>
        <taxon>Pichiales</taxon>
        <taxon>Pichiaceae</taxon>
        <taxon>Komagataella</taxon>
    </lineage>
</organism>
<dbReference type="Proteomes" id="UP000094565">
    <property type="component" value="Chromosome 1"/>
</dbReference>
<gene>
    <name evidence="4" type="primary">SRT1</name>
    <name evidence="4" type="ORF">ATY40_BA7501107</name>
</gene>
<dbReference type="Pfam" id="PF01255">
    <property type="entry name" value="Prenyltransf"/>
    <property type="match status" value="1"/>
</dbReference>
<dbReference type="GO" id="GO:0045547">
    <property type="term" value="F:ditrans,polycis-polyprenyl diphosphate synthase [(2E,6E)-farnesyl diphosphate specific] activity"/>
    <property type="evidence" value="ECO:0007669"/>
    <property type="project" value="TreeGrafter"/>
</dbReference>
<dbReference type="PANTHER" id="PTHR10291">
    <property type="entry name" value="DEHYDRODOLICHYL DIPHOSPHATE SYNTHASE FAMILY MEMBER"/>
    <property type="match status" value="1"/>
</dbReference>
<evidence type="ECO:0000256" key="1">
    <source>
        <dbReference type="ARBA" id="ARBA00022679"/>
    </source>
</evidence>
<proteinExistence type="inferred from homology"/>
<dbReference type="EC" id="2.5.1.-" evidence="3"/>
<evidence type="ECO:0000313" key="5">
    <source>
        <dbReference type="Proteomes" id="UP000094565"/>
    </source>
</evidence>
<dbReference type="FunFam" id="3.40.1180.10:FF:000005">
    <property type="entry name" value="Alkyl transferase"/>
    <property type="match status" value="1"/>
</dbReference>
<evidence type="ECO:0000256" key="3">
    <source>
        <dbReference type="RuleBase" id="RU363018"/>
    </source>
</evidence>
<evidence type="ECO:0000256" key="2">
    <source>
        <dbReference type="ARBA" id="ARBA00022842"/>
    </source>
</evidence>
<dbReference type="AlphaFoldDB" id="A0A1B2J6A3"/>
<dbReference type="CDD" id="cd00475">
    <property type="entry name" value="Cis_IPPS"/>
    <property type="match status" value="1"/>
</dbReference>
<dbReference type="GO" id="GO:0005783">
    <property type="term" value="C:endoplasmic reticulum"/>
    <property type="evidence" value="ECO:0007669"/>
    <property type="project" value="TreeGrafter"/>
</dbReference>
<dbReference type="NCBIfam" id="TIGR00055">
    <property type="entry name" value="uppS"/>
    <property type="match status" value="1"/>
</dbReference>
<dbReference type="PANTHER" id="PTHR10291:SF2">
    <property type="entry name" value="DEHYDRODOLICHYL DIPHOSPHATE SYNTHASE COMPLEX SUBUNIT SRT1"/>
    <property type="match status" value="1"/>
</dbReference>
<evidence type="ECO:0000313" key="4">
    <source>
        <dbReference type="EMBL" id="ANZ73490.1"/>
    </source>
</evidence>
<name>A0A1B2J6A3_PICPA</name>
<dbReference type="GO" id="GO:0016094">
    <property type="term" value="P:polyprenol biosynthetic process"/>
    <property type="evidence" value="ECO:0007669"/>
    <property type="project" value="TreeGrafter"/>
</dbReference>
<keyword evidence="5" id="KW-1185">Reference proteome</keyword>
<dbReference type="SUPFAM" id="SSF64005">
    <property type="entry name" value="Undecaprenyl diphosphate synthase"/>
    <property type="match status" value="1"/>
</dbReference>
<reference evidence="4 5" key="1">
    <citation type="submission" date="2016-02" db="EMBL/GenBank/DDBJ databases">
        <title>Comparative genomic and transcriptomic foundation for Pichia pastoris.</title>
        <authorList>
            <person name="Love K.R."/>
            <person name="Shah K.A."/>
            <person name="Whittaker C.A."/>
            <person name="Wu J."/>
            <person name="Bartlett M.C."/>
            <person name="Ma D."/>
            <person name="Leeson R.L."/>
            <person name="Priest M."/>
            <person name="Young S.K."/>
            <person name="Love J.C."/>
        </authorList>
    </citation>
    <scope>NUCLEOTIDE SEQUENCE [LARGE SCALE GENOMIC DNA]</scope>
    <source>
        <strain evidence="4 5">ATCC 28485</strain>
    </source>
</reference>
<comment type="similarity">
    <text evidence="3">Belongs to the UPP synthase family.</text>
</comment>
<dbReference type="GO" id="GO:0005811">
    <property type="term" value="C:lipid droplet"/>
    <property type="evidence" value="ECO:0007669"/>
    <property type="project" value="TreeGrafter"/>
</dbReference>
<dbReference type="Gene3D" id="3.40.1180.10">
    <property type="entry name" value="Decaprenyl diphosphate synthase-like"/>
    <property type="match status" value="1"/>
</dbReference>
<dbReference type="GO" id="GO:0016020">
    <property type="term" value="C:membrane"/>
    <property type="evidence" value="ECO:0007669"/>
    <property type="project" value="TreeGrafter"/>
</dbReference>
<dbReference type="InterPro" id="IPR018520">
    <property type="entry name" value="UPP_synth-like_CS"/>
</dbReference>
<sequence>MFPKFFTNQFPLVMYLNGLIEDGIINIVKTGPVPQHIALVMDGNRRYAKVNGIQLKSGHDAGAYALVEVLGCCYRVGVKAVTIYAFSIENFNRSQAEINTLLELLKQKLLYLSDTGHYAERYNVRINIVGNKDMIPNEFRSALDKVEELTRHHTKRTLNVCFPFTSRDDITSSIANVANRVLSEELAVADINLQQVSNSVIDRTSPPLDILIRTSGHTRLSDFLTWQLSQNPTSTVVFTNTLWPNFKFWQMMWILLTWSYYQAINASEIRIMTTDN</sequence>
<dbReference type="GO" id="GO:1904423">
    <property type="term" value="C:dehydrodolichyl diphosphate synthase complex"/>
    <property type="evidence" value="ECO:0007669"/>
    <property type="project" value="TreeGrafter"/>
</dbReference>
<dbReference type="EMBL" id="CP014584">
    <property type="protein sequence ID" value="ANZ73490.1"/>
    <property type="molecule type" value="Genomic_DNA"/>
</dbReference>
<keyword evidence="2" id="KW-0460">Magnesium</keyword>
<keyword evidence="1 3" id="KW-0808">Transferase</keyword>
<protein>
    <recommendedName>
        <fullName evidence="3">Alkyl transferase</fullName>
        <ecNumber evidence="3">2.5.1.-</ecNumber>
    </recommendedName>
</protein>
<dbReference type="HAMAP" id="MF_01139">
    <property type="entry name" value="ISPT"/>
    <property type="match status" value="1"/>
</dbReference>
<accession>A0A1B2J6A3</accession>
<dbReference type="InterPro" id="IPR036424">
    <property type="entry name" value="UPP_synth-like_sf"/>
</dbReference>
<dbReference type="InterPro" id="IPR001441">
    <property type="entry name" value="UPP_synth-like"/>
</dbReference>
<dbReference type="PROSITE" id="PS01066">
    <property type="entry name" value="UPP_SYNTHASE"/>
    <property type="match status" value="1"/>
</dbReference>
<dbReference type="OrthoDB" id="4173905at2759"/>